<proteinExistence type="predicted"/>
<feature type="compositionally biased region" description="Polar residues" evidence="1">
    <location>
        <begin position="677"/>
        <end position="704"/>
    </location>
</feature>
<evidence type="ECO:0000256" key="1">
    <source>
        <dbReference type="SAM" id="MobiDB-lite"/>
    </source>
</evidence>
<reference evidence="3" key="1">
    <citation type="submission" date="2020-12" db="UniProtKB">
        <authorList>
            <consortium name="WormBaseParasite"/>
        </authorList>
    </citation>
    <scope>IDENTIFICATION</scope>
    <source>
        <strain evidence="3">MHco3</strain>
    </source>
</reference>
<dbReference type="AlphaFoldDB" id="A0A7I4Z1H1"/>
<feature type="compositionally biased region" description="Polar residues" evidence="1">
    <location>
        <begin position="726"/>
        <end position="823"/>
    </location>
</feature>
<dbReference type="WBParaSite" id="HCON_00166250-00001">
    <property type="protein sequence ID" value="HCON_00166250-00001"/>
    <property type="gene ID" value="HCON_00166250"/>
</dbReference>
<evidence type="ECO:0000313" key="3">
    <source>
        <dbReference type="WBParaSite" id="HCON_00166250-00001"/>
    </source>
</evidence>
<dbReference type="OMA" id="VEFRICE"/>
<feature type="region of interest" description="Disordered" evidence="1">
    <location>
        <begin position="1"/>
        <end position="23"/>
    </location>
</feature>
<organism evidence="2 3">
    <name type="scientific">Haemonchus contortus</name>
    <name type="common">Barber pole worm</name>
    <dbReference type="NCBI Taxonomy" id="6289"/>
    <lineage>
        <taxon>Eukaryota</taxon>
        <taxon>Metazoa</taxon>
        <taxon>Ecdysozoa</taxon>
        <taxon>Nematoda</taxon>
        <taxon>Chromadorea</taxon>
        <taxon>Rhabditida</taxon>
        <taxon>Rhabditina</taxon>
        <taxon>Rhabditomorpha</taxon>
        <taxon>Strongyloidea</taxon>
        <taxon>Trichostrongylidae</taxon>
        <taxon>Haemonchus</taxon>
    </lineage>
</organism>
<feature type="compositionally biased region" description="Basic and acidic residues" evidence="1">
    <location>
        <begin position="648"/>
        <end position="673"/>
    </location>
</feature>
<protein>
    <submittedName>
        <fullName evidence="3">Calmodulin</fullName>
    </submittedName>
</protein>
<sequence>MGNDSSGRQSKEDTPTPSTLDYHETKKDALLRGIVLDYRSSQDTEVKVYECYCFETRQLMVIKTSRGLCKSWEVTFSIKSRDDNGICDVSIEKVSENSPMETKGGVVLGRDGAVRIRTYVGASECSQHESYDEKILWSDKFQRVRRGEDNGPLEKSAIYSTYVERDTSKEAIAKGVAFRICDLLKKVVDEDTIKRCQDQMLADQDNWNAESNSSTNAFGNVEQPVRELLTATLLMNKLEINDKDEVFHGVILDVCQVPDGGHVFECFCFDQKKLLRIRTDEGLCKSWRVTFTIKNTNSDGVYDVNIAKKDGNPPDAEKGDIILSRDGFVIIKTFVGASMCIHHESHEGIVLWSDKFGRVLYADEEKLSTSTIYSTYVRRDVSRLAASHAVEFRICETLKPVTDGDVVKRCRIQLFEDQDKLFAMITSAKKEIGRTEENRPVFGQKGFGIDEGPYSARIYNNSEVRKRGKFRFRRGHAAPLPQSDRRNLMLCIRADKIKTKAWNAEYGCILVEETYVKQTGSKLKRGDWFYANIRSREIESGLFFYVKRVDEPADPLAYTYWVRGILQIELQLDISFVEKLPNGRVIAENPYVGKIEMGQEDYDMISSQRMVGTLRFNDFNKEVPWTFGEFIRTLAPREDFPISSPECRVSDHVRTRAKNESRRPPSSRSDRYRPHSNASAQYRPQSNGTYQGHSSATDQQWPKSSRTDQFRPHSNGSYPGYPHPTATEQYRPQSSRADQYRPHSNGSYQDWPQSSRADQYRPNSNGSDQSRPYSTATDQYRPQSSRADQYRPHSSGSDQSRPYSTASDQQRPQSSSTTVNSRY</sequence>
<keyword evidence="2" id="KW-1185">Reference proteome</keyword>
<dbReference type="Proteomes" id="UP000025227">
    <property type="component" value="Unplaced"/>
</dbReference>
<accession>A0A7I4Z1H1</accession>
<name>A0A7I4Z1H1_HAECO</name>
<feature type="region of interest" description="Disordered" evidence="1">
    <location>
        <begin position="641"/>
        <end position="823"/>
    </location>
</feature>
<evidence type="ECO:0000313" key="2">
    <source>
        <dbReference type="Proteomes" id="UP000025227"/>
    </source>
</evidence>
<dbReference type="OrthoDB" id="5867046at2759"/>